<dbReference type="Gene3D" id="3.90.25.10">
    <property type="entry name" value="UDP-galactose 4-epimerase, domain 1"/>
    <property type="match status" value="1"/>
</dbReference>
<keyword evidence="3" id="KW-1185">Reference proteome</keyword>
<sequence length="314" mass="33326">MSRILVTGVNGFTGRYLAPELVAQGHEVHGLVHQLHGADEPLTRGVHQLHGCNLLDDASISRLIQELKPDKVVHLAAIAFVGHGDVDAIYRTNIVGTRNLLQALARASAAPTAVLLASSANVYGNATAGVIDESTTPAPANDYAVSKLAMEYMAATWQSQLPITVARPFNYTGVGQAENFLLPKIVAHFSKRAPVLELGNLDVERDFSDVRTLTQCYSRLLSTPCAGQVLNVCSGHGQSLTVILALAAEIAGYMPEIRVNPAFVRANEVHKLVGSCSRLEQVIGPIDAIPIKKTLAWMIAAATSPSANGAGSLK</sequence>
<gene>
    <name evidence="2" type="ORF">PRZ03_14225</name>
</gene>
<dbReference type="Pfam" id="PF16363">
    <property type="entry name" value="GDP_Man_Dehyd"/>
    <property type="match status" value="1"/>
</dbReference>
<accession>A0ABT5KFN5</accession>
<dbReference type="GO" id="GO:0008446">
    <property type="term" value="F:GDP-mannose 4,6-dehydratase activity"/>
    <property type="evidence" value="ECO:0007669"/>
    <property type="project" value="UniProtKB-EC"/>
</dbReference>
<comment type="caution">
    <text evidence="2">The sequence shown here is derived from an EMBL/GenBank/DDBJ whole genome shotgun (WGS) entry which is preliminary data.</text>
</comment>
<proteinExistence type="predicted"/>
<dbReference type="EC" id="4.2.1.47" evidence="2"/>
<dbReference type="InterPro" id="IPR016040">
    <property type="entry name" value="NAD(P)-bd_dom"/>
</dbReference>
<dbReference type="EMBL" id="JAQQXT010000008">
    <property type="protein sequence ID" value="MDC8772736.1"/>
    <property type="molecule type" value="Genomic_DNA"/>
</dbReference>
<dbReference type="InterPro" id="IPR036291">
    <property type="entry name" value="NAD(P)-bd_dom_sf"/>
</dbReference>
<evidence type="ECO:0000259" key="1">
    <source>
        <dbReference type="Pfam" id="PF16363"/>
    </source>
</evidence>
<dbReference type="RefSeq" id="WP_273600910.1">
    <property type="nucleotide sequence ID" value="NZ_JAQQXT010000008.1"/>
</dbReference>
<dbReference type="Proteomes" id="UP001221189">
    <property type="component" value="Unassembled WGS sequence"/>
</dbReference>
<dbReference type="SUPFAM" id="SSF51735">
    <property type="entry name" value="NAD(P)-binding Rossmann-fold domains"/>
    <property type="match status" value="1"/>
</dbReference>
<feature type="domain" description="NAD(P)-binding" evidence="1">
    <location>
        <begin position="5"/>
        <end position="284"/>
    </location>
</feature>
<dbReference type="PANTHER" id="PTHR43000">
    <property type="entry name" value="DTDP-D-GLUCOSE 4,6-DEHYDRATASE-RELATED"/>
    <property type="match status" value="1"/>
</dbReference>
<evidence type="ECO:0000313" key="2">
    <source>
        <dbReference type="EMBL" id="MDC8772736.1"/>
    </source>
</evidence>
<reference evidence="2 3" key="1">
    <citation type="submission" date="2022-10" db="EMBL/GenBank/DDBJ databases">
        <title>Paucibacter sp. hw1 Genome sequencing.</title>
        <authorList>
            <person name="Park S."/>
        </authorList>
    </citation>
    <scope>NUCLEOTIDE SEQUENCE [LARGE SCALE GENOMIC DNA]</scope>
    <source>
        <strain evidence="3">hw1</strain>
    </source>
</reference>
<protein>
    <submittedName>
        <fullName evidence="2">GDP-mannose 4,6-dehydratase</fullName>
        <ecNumber evidence="2">4.2.1.47</ecNumber>
    </submittedName>
</protein>
<dbReference type="Gene3D" id="3.40.50.720">
    <property type="entry name" value="NAD(P)-binding Rossmann-like Domain"/>
    <property type="match status" value="1"/>
</dbReference>
<evidence type="ECO:0000313" key="3">
    <source>
        <dbReference type="Proteomes" id="UP001221189"/>
    </source>
</evidence>
<keyword evidence="2" id="KW-0456">Lyase</keyword>
<organism evidence="2 3">
    <name type="scientific">Roseateles albus</name>
    <dbReference type="NCBI Taxonomy" id="2987525"/>
    <lineage>
        <taxon>Bacteria</taxon>
        <taxon>Pseudomonadati</taxon>
        <taxon>Pseudomonadota</taxon>
        <taxon>Betaproteobacteria</taxon>
        <taxon>Burkholderiales</taxon>
        <taxon>Sphaerotilaceae</taxon>
        <taxon>Roseateles</taxon>
    </lineage>
</organism>
<name>A0ABT5KFN5_9BURK</name>